<dbReference type="STRING" id="1817814.A2V81_04625"/>
<dbReference type="EMBL" id="MEWR01000020">
    <property type="protein sequence ID" value="OGC81763.1"/>
    <property type="molecule type" value="Genomic_DNA"/>
</dbReference>
<keyword evidence="1" id="KW-0812">Transmembrane</keyword>
<accession>A0A1F4XL02</accession>
<evidence type="ECO:0000313" key="2">
    <source>
        <dbReference type="EMBL" id="OGC81763.1"/>
    </source>
</evidence>
<sequence length="485" mass="55391">MKNNRKKLWYWLGSIAGLILVLVIVYFLFKNFYHRPVLVDMIDNVDVVGYLEWEGDKSGDIYNRLMSFDDGLAIPAISAWESKLHCSLVSCDFWGKNNALVLRKDDAGIFPEFYFYQANKTALLNAWQELTKGEETLTMFDQNYRINVRDDLIIITFRSISDAPVVLGSQSISKMPWIMSKPIPSWGNFIGFGFCQTDCINHLSTQFASKLHTTFPLISAFLGDTIRYVDFLIIPEKNRLKLNYQLYFASTYVSPVLGDTKTVSQTVYESDIYVFSGDKLQSKLDILASETQNRGLWKTVMSLGQNAMIGKSWMELLELVRDLPYELHIREPFTKSVFILHVSDFSDFKEELQSTLIDTIPILFPQKNILNLPDGTVGMELIKNNNVTVDWSSNTHNESFVVTIRDGDKSLFSINGQREGNAIRMSLTELTQEIQKYCLSSGSSEELQSIQLSNPTLPLIWWNVKSISSEEVSGELFFVRKPNSC</sequence>
<keyword evidence="1" id="KW-1133">Transmembrane helix</keyword>
<evidence type="ECO:0000256" key="1">
    <source>
        <dbReference type="SAM" id="Phobius"/>
    </source>
</evidence>
<reference evidence="2 3" key="1">
    <citation type="journal article" date="2016" name="Nat. Commun.">
        <title>Thousands of microbial genomes shed light on interconnected biogeochemical processes in an aquifer system.</title>
        <authorList>
            <person name="Anantharaman K."/>
            <person name="Brown C.T."/>
            <person name="Hug L.A."/>
            <person name="Sharon I."/>
            <person name="Castelle C.J."/>
            <person name="Probst A.J."/>
            <person name="Thomas B.C."/>
            <person name="Singh A."/>
            <person name="Wilkins M.J."/>
            <person name="Karaoz U."/>
            <person name="Brodie E.L."/>
            <person name="Williams K.H."/>
            <person name="Hubbard S.S."/>
            <person name="Banfield J.F."/>
        </authorList>
    </citation>
    <scope>NUCLEOTIDE SEQUENCE [LARGE SCALE GENOMIC DNA]</scope>
</reference>
<comment type="caution">
    <text evidence="2">The sequence shown here is derived from an EMBL/GenBank/DDBJ whole genome shotgun (WGS) entry which is preliminary data.</text>
</comment>
<evidence type="ECO:0000313" key="3">
    <source>
        <dbReference type="Proteomes" id="UP000177614"/>
    </source>
</evidence>
<dbReference type="AlphaFoldDB" id="A0A1F4XL02"/>
<proteinExistence type="predicted"/>
<gene>
    <name evidence="2" type="ORF">A2V81_04625</name>
</gene>
<keyword evidence="1" id="KW-0472">Membrane</keyword>
<dbReference type="Proteomes" id="UP000177614">
    <property type="component" value="Unassembled WGS sequence"/>
</dbReference>
<protein>
    <submittedName>
        <fullName evidence="2">Uncharacterized protein</fullName>
    </submittedName>
</protein>
<organism evidence="2 3">
    <name type="scientific">Candidatus Abawacabacteria bacterium RBG_16_42_10</name>
    <dbReference type="NCBI Taxonomy" id="1817814"/>
    <lineage>
        <taxon>Bacteria</taxon>
        <taxon>Candidatus Abawacaibacteriota</taxon>
    </lineage>
</organism>
<name>A0A1F4XL02_9BACT</name>
<feature type="transmembrane region" description="Helical" evidence="1">
    <location>
        <begin position="9"/>
        <end position="29"/>
    </location>
</feature>